<feature type="domain" description="Soluble ligand binding" evidence="18">
    <location>
        <begin position="585"/>
        <end position="635"/>
    </location>
</feature>
<evidence type="ECO:0000256" key="5">
    <source>
        <dbReference type="ARBA" id="ARBA00022597"/>
    </source>
</evidence>
<evidence type="ECO:0000313" key="20">
    <source>
        <dbReference type="EMBL" id="KJY98700.1"/>
    </source>
</evidence>
<dbReference type="AlphaFoldDB" id="A0A0F4PT92"/>
<evidence type="ECO:0000256" key="2">
    <source>
        <dbReference type="ARBA" id="ARBA00009450"/>
    </source>
</evidence>
<evidence type="ECO:0000256" key="12">
    <source>
        <dbReference type="ARBA" id="ARBA00023139"/>
    </source>
</evidence>
<keyword evidence="6" id="KW-0812">Transmembrane</keyword>
<keyword evidence="14" id="KW-0449">Lipoprotein</keyword>
<dbReference type="OrthoDB" id="9808948at2"/>
<protein>
    <recommendedName>
        <fullName evidence="22">Polysaccharide biosynthesis protein</fullName>
    </recommendedName>
</protein>
<evidence type="ECO:0000313" key="21">
    <source>
        <dbReference type="Proteomes" id="UP000033664"/>
    </source>
</evidence>
<evidence type="ECO:0000259" key="19">
    <source>
        <dbReference type="Pfam" id="PF22461"/>
    </source>
</evidence>
<dbReference type="PANTHER" id="PTHR33619">
    <property type="entry name" value="POLYSACCHARIDE EXPORT PROTEIN GFCE-RELATED"/>
    <property type="match status" value="1"/>
</dbReference>
<proteinExistence type="inferred from homology"/>
<keyword evidence="8" id="KW-0625">Polysaccharide transport</keyword>
<evidence type="ECO:0000256" key="1">
    <source>
        <dbReference type="ARBA" id="ARBA00004571"/>
    </source>
</evidence>
<evidence type="ECO:0000256" key="8">
    <source>
        <dbReference type="ARBA" id="ARBA00023047"/>
    </source>
</evidence>
<dbReference type="GO" id="GO:0006811">
    <property type="term" value="P:monoatomic ion transport"/>
    <property type="evidence" value="ECO:0007669"/>
    <property type="project" value="UniProtKB-KW"/>
</dbReference>
<feature type="domain" description="Soluble ligand binding" evidence="18">
    <location>
        <begin position="677"/>
        <end position="716"/>
    </location>
</feature>
<gene>
    <name evidence="20" type="ORF">TW72_13340</name>
</gene>
<evidence type="ECO:0000256" key="6">
    <source>
        <dbReference type="ARBA" id="ARBA00022692"/>
    </source>
</evidence>
<keyword evidence="10" id="KW-0626">Porin</keyword>
<comment type="caution">
    <text evidence="20">The sequence shown here is derived from an EMBL/GenBank/DDBJ whole genome shotgun (WGS) entry which is preliminary data.</text>
</comment>
<dbReference type="Proteomes" id="UP000033664">
    <property type="component" value="Unassembled WGS sequence"/>
</dbReference>
<evidence type="ECO:0000256" key="4">
    <source>
        <dbReference type="ARBA" id="ARBA00022452"/>
    </source>
</evidence>
<dbReference type="InterPro" id="IPR049712">
    <property type="entry name" value="Poly_export"/>
</dbReference>
<evidence type="ECO:0000256" key="11">
    <source>
        <dbReference type="ARBA" id="ARBA00023136"/>
    </source>
</evidence>
<sequence>MYRLLSSFFVVFLVLSSFNVSQAAPQISQSQLEMFKKLPKSQQEALAKKYGVDIDTILSPGQNKDQGTKEFDYTPHQKQTEQESETSLFPEDDYYKPEELELKRFGEEFFQPDISNITTATVQSSPNDYLISIGDELSITLFGKQNEQHSVVVDNNGSVVVPSLEPINVIGLSLAEVKELVAQQVETQLIGVKSLVSISQLQPIKVYISGEVVKPGPYVLPPLSTISTAISFAGGISEVGSYREVSVKRNGELVAEFDLYDLLVEGSNADDITLRTGDVVLVPTVKKLVNVEGSIKREAIYELSSGETLADAIAYAGGFSHQAYTDSIRIHSSSGSGSKVIKNVARKNLGKFELADGDQVFVPEKTDKASNSIYLIGASSRPGQYQWYEGIRLSDLLGDPNISLLPNADLNYGLVVRSQDNGNVVIKQFSPINILDSDEQNHELKPHDQVVIFSSFELKQQELAQLRKKALTKQELKNLQNRLRWDEYKQYKFEQYTAKKEQATFGEELEVTSKKLSKQDLEVFVTNKYPIYLSSLQEDVNEFNSVDEAKEFIENELTVFSRSKLLSPILDKLATQGGQGQPASIVEISGSVKYPGLYPISESATVKDVVKAAGGLLEGTYLEQAEITRIQTAGKVNVENVTFSLKNALSSKASDYELQGRDYINIFKAPNWQENQVVELVGEVLLPGKYTIKRGETLKSVIERAGGFTEYAQPNAAVFTRESLKEQEQKYLQDLSEALRREVITNNLNTSDSILSTGSEGLNDLIQQLSETEAVGRLIIDLDEVMSGDTRLVLENMDTLYVPTERQSVNVIGEVYVATSHLFKPGYGIDEYINLSGGYKDKAAMEKVYVIKANGQVVVPEQKSWFSKGGAEEQIAAGDTIVVPLDSAYKDNLTLWTQVTQIVYQLGVAVAAVGSL</sequence>
<evidence type="ECO:0000256" key="14">
    <source>
        <dbReference type="ARBA" id="ARBA00023288"/>
    </source>
</evidence>
<evidence type="ECO:0000256" key="9">
    <source>
        <dbReference type="ARBA" id="ARBA00023065"/>
    </source>
</evidence>
<dbReference type="InterPro" id="IPR003715">
    <property type="entry name" value="Poly_export_N"/>
</dbReference>
<dbReference type="GeneID" id="58229478"/>
<feature type="region of interest" description="Disordered" evidence="15">
    <location>
        <begin position="58"/>
        <end position="86"/>
    </location>
</feature>
<organism evidence="20 21">
    <name type="scientific">Pseudoalteromonas ruthenica</name>
    <dbReference type="NCBI Taxonomy" id="151081"/>
    <lineage>
        <taxon>Bacteria</taxon>
        <taxon>Pseudomonadati</taxon>
        <taxon>Pseudomonadota</taxon>
        <taxon>Gammaproteobacteria</taxon>
        <taxon>Alteromonadales</taxon>
        <taxon>Pseudoalteromonadaceae</taxon>
        <taxon>Pseudoalteromonas</taxon>
    </lineage>
</organism>
<dbReference type="InterPro" id="IPR054765">
    <property type="entry name" value="SLBB_dom"/>
</dbReference>
<keyword evidence="7 16" id="KW-0732">Signal</keyword>
<dbReference type="InterPro" id="IPR019554">
    <property type="entry name" value="Soluble_ligand-bd"/>
</dbReference>
<feature type="domain" description="Soluble ligand binding" evidence="18">
    <location>
        <begin position="289"/>
        <end position="335"/>
    </location>
</feature>
<dbReference type="GO" id="GO:0009279">
    <property type="term" value="C:cell outer membrane"/>
    <property type="evidence" value="ECO:0007669"/>
    <property type="project" value="UniProtKB-SubCell"/>
</dbReference>
<dbReference type="Pfam" id="PF22461">
    <property type="entry name" value="SLBB_2"/>
    <property type="match status" value="1"/>
</dbReference>
<dbReference type="GO" id="GO:0015288">
    <property type="term" value="F:porin activity"/>
    <property type="evidence" value="ECO:0007669"/>
    <property type="project" value="UniProtKB-KW"/>
</dbReference>
<dbReference type="Pfam" id="PF10531">
    <property type="entry name" value="SLBB"/>
    <property type="match status" value="3"/>
</dbReference>
<name>A0A0F4PT92_9GAMM</name>
<evidence type="ECO:0000259" key="18">
    <source>
        <dbReference type="Pfam" id="PF10531"/>
    </source>
</evidence>
<keyword evidence="21" id="KW-1185">Reference proteome</keyword>
<feature type="signal peptide" evidence="16">
    <location>
        <begin position="1"/>
        <end position="23"/>
    </location>
</feature>
<keyword evidence="9" id="KW-0406">Ion transport</keyword>
<feature type="domain" description="Polysaccharide export protein N-terminal" evidence="17">
    <location>
        <begin position="124"/>
        <end position="193"/>
    </location>
</feature>
<accession>A0A0F4PT92</accession>
<dbReference type="Gene3D" id="3.10.560.10">
    <property type="entry name" value="Outer membrane lipoprotein wza domain like"/>
    <property type="match status" value="5"/>
</dbReference>
<evidence type="ECO:0000259" key="17">
    <source>
        <dbReference type="Pfam" id="PF02563"/>
    </source>
</evidence>
<dbReference type="RefSeq" id="WP_045980391.1">
    <property type="nucleotide sequence ID" value="NZ_JXXY01000018.1"/>
</dbReference>
<feature type="compositionally biased region" description="Basic and acidic residues" evidence="15">
    <location>
        <begin position="66"/>
        <end position="81"/>
    </location>
</feature>
<reference evidence="20 21" key="1">
    <citation type="journal article" date="2015" name="BMC Genomics">
        <title>Genome mining reveals unlocked bioactive potential of marine Gram-negative bacteria.</title>
        <authorList>
            <person name="Machado H."/>
            <person name="Sonnenschein E.C."/>
            <person name="Melchiorsen J."/>
            <person name="Gram L."/>
        </authorList>
    </citation>
    <scope>NUCLEOTIDE SEQUENCE [LARGE SCALE GENOMIC DNA]</scope>
    <source>
        <strain evidence="20 21">S3137</strain>
    </source>
</reference>
<dbReference type="PANTHER" id="PTHR33619:SF3">
    <property type="entry name" value="POLYSACCHARIDE EXPORT PROTEIN GFCE-RELATED"/>
    <property type="match status" value="1"/>
</dbReference>
<comment type="similarity">
    <text evidence="2">Belongs to the BexD/CtrA/VexA family.</text>
</comment>
<evidence type="ECO:0000256" key="7">
    <source>
        <dbReference type="ARBA" id="ARBA00022729"/>
    </source>
</evidence>
<dbReference type="PATRIC" id="fig|151081.8.peg.3337"/>
<evidence type="ECO:0000256" key="13">
    <source>
        <dbReference type="ARBA" id="ARBA00023237"/>
    </source>
</evidence>
<feature type="chain" id="PRO_5002474422" description="Polysaccharide biosynthesis protein" evidence="16">
    <location>
        <begin position="24"/>
        <end position="916"/>
    </location>
</feature>
<keyword evidence="4" id="KW-1134">Transmembrane beta strand</keyword>
<dbReference type="EMBL" id="JXXZ01000010">
    <property type="protein sequence ID" value="KJY98700.1"/>
    <property type="molecule type" value="Genomic_DNA"/>
</dbReference>
<evidence type="ECO:0000256" key="15">
    <source>
        <dbReference type="SAM" id="MobiDB-lite"/>
    </source>
</evidence>
<keyword evidence="13" id="KW-0998">Cell outer membrane</keyword>
<keyword evidence="5" id="KW-0762">Sugar transport</keyword>
<evidence type="ECO:0008006" key="22">
    <source>
        <dbReference type="Google" id="ProtNLM"/>
    </source>
</evidence>
<comment type="subcellular location">
    <subcellularLocation>
        <location evidence="1">Cell outer membrane</location>
        <topology evidence="1">Multi-pass membrane protein</topology>
    </subcellularLocation>
</comment>
<dbReference type="Pfam" id="PF02563">
    <property type="entry name" value="Poly_export"/>
    <property type="match status" value="1"/>
</dbReference>
<keyword evidence="11" id="KW-0472">Membrane</keyword>
<feature type="domain" description="SLBB" evidence="19">
    <location>
        <begin position="205"/>
        <end position="282"/>
    </location>
</feature>
<dbReference type="GO" id="GO:0046930">
    <property type="term" value="C:pore complex"/>
    <property type="evidence" value="ECO:0007669"/>
    <property type="project" value="UniProtKB-KW"/>
</dbReference>
<dbReference type="GO" id="GO:0015159">
    <property type="term" value="F:polysaccharide transmembrane transporter activity"/>
    <property type="evidence" value="ECO:0007669"/>
    <property type="project" value="InterPro"/>
</dbReference>
<keyword evidence="3" id="KW-0813">Transport</keyword>
<evidence type="ECO:0000256" key="16">
    <source>
        <dbReference type="SAM" id="SignalP"/>
    </source>
</evidence>
<evidence type="ECO:0000256" key="10">
    <source>
        <dbReference type="ARBA" id="ARBA00023114"/>
    </source>
</evidence>
<keyword evidence="12" id="KW-0564">Palmitate</keyword>
<evidence type="ECO:0000256" key="3">
    <source>
        <dbReference type="ARBA" id="ARBA00022448"/>
    </source>
</evidence>